<proteinExistence type="predicted"/>
<dbReference type="EMBL" id="SRLO01000908">
    <property type="protein sequence ID" value="TNN44352.1"/>
    <property type="molecule type" value="Genomic_DNA"/>
</dbReference>
<feature type="compositionally biased region" description="Polar residues" evidence="1">
    <location>
        <begin position="1"/>
        <end position="13"/>
    </location>
</feature>
<protein>
    <submittedName>
        <fullName evidence="2">Uncharacterized protein</fullName>
    </submittedName>
</protein>
<accession>A0A4Z2FVK4</accession>
<comment type="caution">
    <text evidence="2">The sequence shown here is derived from an EMBL/GenBank/DDBJ whole genome shotgun (WGS) entry which is preliminary data.</text>
</comment>
<dbReference type="Proteomes" id="UP000314294">
    <property type="component" value="Unassembled WGS sequence"/>
</dbReference>
<sequence length="74" mass="8071">MHLTVPQCTSPSHNAPHHPSGPLVEEVDSKFRWRSGIHQMMMALLRAATFVTGINAGSNGSDATFRHYRGGLAE</sequence>
<name>A0A4Z2FVK4_9TELE</name>
<evidence type="ECO:0000313" key="3">
    <source>
        <dbReference type="Proteomes" id="UP000314294"/>
    </source>
</evidence>
<feature type="region of interest" description="Disordered" evidence="1">
    <location>
        <begin position="1"/>
        <end position="23"/>
    </location>
</feature>
<reference evidence="2 3" key="1">
    <citation type="submission" date="2019-03" db="EMBL/GenBank/DDBJ databases">
        <title>First draft genome of Liparis tanakae, snailfish: a comprehensive survey of snailfish specific genes.</title>
        <authorList>
            <person name="Kim W."/>
            <person name="Song I."/>
            <person name="Jeong J.-H."/>
            <person name="Kim D."/>
            <person name="Kim S."/>
            <person name="Ryu S."/>
            <person name="Song J.Y."/>
            <person name="Lee S.K."/>
        </authorList>
    </citation>
    <scope>NUCLEOTIDE SEQUENCE [LARGE SCALE GENOMIC DNA]</scope>
    <source>
        <tissue evidence="2">Muscle</tissue>
    </source>
</reference>
<evidence type="ECO:0000256" key="1">
    <source>
        <dbReference type="SAM" id="MobiDB-lite"/>
    </source>
</evidence>
<gene>
    <name evidence="2" type="ORF">EYF80_045438</name>
</gene>
<keyword evidence="3" id="KW-1185">Reference proteome</keyword>
<evidence type="ECO:0000313" key="2">
    <source>
        <dbReference type="EMBL" id="TNN44352.1"/>
    </source>
</evidence>
<dbReference type="AlphaFoldDB" id="A0A4Z2FVK4"/>
<organism evidence="2 3">
    <name type="scientific">Liparis tanakae</name>
    <name type="common">Tanaka's snailfish</name>
    <dbReference type="NCBI Taxonomy" id="230148"/>
    <lineage>
        <taxon>Eukaryota</taxon>
        <taxon>Metazoa</taxon>
        <taxon>Chordata</taxon>
        <taxon>Craniata</taxon>
        <taxon>Vertebrata</taxon>
        <taxon>Euteleostomi</taxon>
        <taxon>Actinopterygii</taxon>
        <taxon>Neopterygii</taxon>
        <taxon>Teleostei</taxon>
        <taxon>Neoteleostei</taxon>
        <taxon>Acanthomorphata</taxon>
        <taxon>Eupercaria</taxon>
        <taxon>Perciformes</taxon>
        <taxon>Cottioidei</taxon>
        <taxon>Cottales</taxon>
        <taxon>Liparidae</taxon>
        <taxon>Liparis</taxon>
    </lineage>
</organism>